<dbReference type="AlphaFoldDB" id="A0A4Y8ZVQ5"/>
<dbReference type="RefSeq" id="WP_135086172.1">
    <property type="nucleotide sequence ID" value="NZ_SPDV01000015.1"/>
</dbReference>
<evidence type="ECO:0000313" key="2">
    <source>
        <dbReference type="Proteomes" id="UP000298213"/>
    </source>
</evidence>
<dbReference type="InterPro" id="IPR045617">
    <property type="entry name" value="DUF6445"/>
</dbReference>
<name>A0A4Y8ZVQ5_9SPHN</name>
<sequence length="243" mass="26014">MTARLALQPACRPQRVPIGASREPVIVIDGVLADPHALVDRAADAEFADAGSRRGGYPGIRAPAPADYTAMLVEAVEPLIRRVFGLGAAARGRVDGSFSIVTTPPEALHPLQRVPHVDTCSPYRIALLHFLCGAEHGGTAFFRHRATGLEQIPPDAFDRYAEARRAEGAALPAAAGYPNETTPGFERIAAFEARCDRLLVYRSFSLHSGIIPAEATFAADPRLGRLTANLFVDYLPAGAPARR</sequence>
<gene>
    <name evidence="1" type="ORF">E2493_09695</name>
</gene>
<dbReference type="Proteomes" id="UP000298213">
    <property type="component" value="Unassembled WGS sequence"/>
</dbReference>
<proteinExistence type="predicted"/>
<organism evidence="1 2">
    <name type="scientific">Sphingomonas parva</name>
    <dbReference type="NCBI Taxonomy" id="2555898"/>
    <lineage>
        <taxon>Bacteria</taxon>
        <taxon>Pseudomonadati</taxon>
        <taxon>Pseudomonadota</taxon>
        <taxon>Alphaproteobacteria</taxon>
        <taxon>Sphingomonadales</taxon>
        <taxon>Sphingomonadaceae</taxon>
        <taxon>Sphingomonas</taxon>
    </lineage>
</organism>
<keyword evidence="2" id="KW-1185">Reference proteome</keyword>
<dbReference type="EMBL" id="SPDV01000015">
    <property type="protein sequence ID" value="TFI58516.1"/>
    <property type="molecule type" value="Genomic_DNA"/>
</dbReference>
<protein>
    <submittedName>
        <fullName evidence="1">Uncharacterized protein</fullName>
    </submittedName>
</protein>
<comment type="caution">
    <text evidence="1">The sequence shown here is derived from an EMBL/GenBank/DDBJ whole genome shotgun (WGS) entry which is preliminary data.</text>
</comment>
<evidence type="ECO:0000313" key="1">
    <source>
        <dbReference type="EMBL" id="TFI58516.1"/>
    </source>
</evidence>
<reference evidence="1 2" key="1">
    <citation type="submission" date="2019-03" db="EMBL/GenBank/DDBJ databases">
        <title>Genome sequence of Sphingomonas sp. 17J27-24.</title>
        <authorList>
            <person name="Kim M."/>
            <person name="Maeng S."/>
            <person name="Sathiyaraj S."/>
        </authorList>
    </citation>
    <scope>NUCLEOTIDE SEQUENCE [LARGE SCALE GENOMIC DNA]</scope>
    <source>
        <strain evidence="1 2">17J27-24</strain>
    </source>
</reference>
<dbReference type="OrthoDB" id="7630206at2"/>
<accession>A0A4Y8ZVQ5</accession>
<dbReference type="Pfam" id="PF20043">
    <property type="entry name" value="DUF6445"/>
    <property type="match status" value="1"/>
</dbReference>